<dbReference type="InterPro" id="IPR006016">
    <property type="entry name" value="UspA"/>
</dbReference>
<dbReference type="Proteomes" id="UP000632138">
    <property type="component" value="Unassembled WGS sequence"/>
</dbReference>
<dbReference type="EMBL" id="JAENHP010000003">
    <property type="protein sequence ID" value="MBM2616342.1"/>
    <property type="molecule type" value="Genomic_DNA"/>
</dbReference>
<organism evidence="3 4">
    <name type="scientific">Paractinoplanes ovalisporus</name>
    <dbReference type="NCBI Taxonomy" id="2810368"/>
    <lineage>
        <taxon>Bacteria</taxon>
        <taxon>Bacillati</taxon>
        <taxon>Actinomycetota</taxon>
        <taxon>Actinomycetes</taxon>
        <taxon>Micromonosporales</taxon>
        <taxon>Micromonosporaceae</taxon>
        <taxon>Paractinoplanes</taxon>
    </lineage>
</organism>
<feature type="domain" description="UspA" evidence="2">
    <location>
        <begin position="229"/>
        <end position="282"/>
    </location>
</feature>
<dbReference type="Pfam" id="PF00582">
    <property type="entry name" value="Usp"/>
    <property type="match status" value="2"/>
</dbReference>
<evidence type="ECO:0000313" key="3">
    <source>
        <dbReference type="EMBL" id="MBM2616342.1"/>
    </source>
</evidence>
<comment type="caution">
    <text evidence="3">The sequence shown here is derived from an EMBL/GenBank/DDBJ whole genome shotgun (WGS) entry which is preliminary data.</text>
</comment>
<name>A0ABS2A923_9ACTN</name>
<evidence type="ECO:0000313" key="4">
    <source>
        <dbReference type="Proteomes" id="UP000632138"/>
    </source>
</evidence>
<dbReference type="SUPFAM" id="SSF52402">
    <property type="entry name" value="Adenine nucleotide alpha hydrolases-like"/>
    <property type="match status" value="2"/>
</dbReference>
<sequence length="298" mass="30707">MTQPFVPRVMLAYDGSPASGATFEVAAALLPRAHATVVHLWTPPFASETLRRRLWHGTRRVDDFVVAIEREGAAEAARLAAMGVTLARAVGWPAEPMVERAYGGEGLQLAELAEKLGPDVVVLGSRGLTGARAVLGSVSDMAVHYLPQPALVIPCPLLTAERVALATGPVLVGWDGSPGARAAAQAAERIFAGRRIALVAVRDGSPAPAAPPGRPRIVADVPAGHAATSRAVAEALATTAAEQHAAVVVVGSRGRSALREIVLGSVAMATLHQSVRPVLVVPDAAAEHSAARDGASDH</sequence>
<feature type="domain" description="UspA" evidence="2">
    <location>
        <begin position="8"/>
        <end position="154"/>
    </location>
</feature>
<dbReference type="PRINTS" id="PR01438">
    <property type="entry name" value="UNVRSLSTRESS"/>
</dbReference>
<dbReference type="PANTHER" id="PTHR46268:SF6">
    <property type="entry name" value="UNIVERSAL STRESS PROTEIN UP12"/>
    <property type="match status" value="1"/>
</dbReference>
<proteinExistence type="inferred from homology"/>
<protein>
    <submittedName>
        <fullName evidence="3">Universal stress protein</fullName>
    </submittedName>
</protein>
<accession>A0ABS2A923</accession>
<dbReference type="InterPro" id="IPR006015">
    <property type="entry name" value="Universal_stress_UspA"/>
</dbReference>
<dbReference type="PANTHER" id="PTHR46268">
    <property type="entry name" value="STRESS RESPONSE PROTEIN NHAX"/>
    <property type="match status" value="1"/>
</dbReference>
<gene>
    <name evidence="3" type="ORF">JIG36_12320</name>
</gene>
<dbReference type="RefSeq" id="WP_203376241.1">
    <property type="nucleotide sequence ID" value="NZ_JAENHP010000003.1"/>
</dbReference>
<keyword evidence="4" id="KW-1185">Reference proteome</keyword>
<comment type="similarity">
    <text evidence="1">Belongs to the universal stress protein A family.</text>
</comment>
<dbReference type="InterPro" id="IPR014729">
    <property type="entry name" value="Rossmann-like_a/b/a_fold"/>
</dbReference>
<evidence type="ECO:0000259" key="2">
    <source>
        <dbReference type="Pfam" id="PF00582"/>
    </source>
</evidence>
<reference evidence="3 4" key="1">
    <citation type="submission" date="2021-01" db="EMBL/GenBank/DDBJ databases">
        <title>Actinoplanes sp. nov. LDG1-06 isolated from lichen.</title>
        <authorList>
            <person name="Saeng-In P."/>
            <person name="Phongsopitanun W."/>
            <person name="Kanchanasin P."/>
            <person name="Yuki M."/>
            <person name="Kudo T."/>
            <person name="Ohkuma M."/>
            <person name="Tanasupawat S."/>
        </authorList>
    </citation>
    <scope>NUCLEOTIDE SEQUENCE [LARGE SCALE GENOMIC DNA]</scope>
    <source>
        <strain evidence="3 4">LDG1-06</strain>
    </source>
</reference>
<evidence type="ECO:0000256" key="1">
    <source>
        <dbReference type="ARBA" id="ARBA00008791"/>
    </source>
</evidence>
<dbReference type="Gene3D" id="3.40.50.620">
    <property type="entry name" value="HUPs"/>
    <property type="match status" value="3"/>
</dbReference>